<name>A0A1R1QAV9_9BACI</name>
<organism evidence="2 3">
    <name type="scientific">Bacillus swezeyi</name>
    <dbReference type="NCBI Taxonomy" id="1925020"/>
    <lineage>
        <taxon>Bacteria</taxon>
        <taxon>Bacillati</taxon>
        <taxon>Bacillota</taxon>
        <taxon>Bacilli</taxon>
        <taxon>Bacillales</taxon>
        <taxon>Bacillaceae</taxon>
        <taxon>Bacillus</taxon>
    </lineage>
</organism>
<evidence type="ECO:0000313" key="3">
    <source>
        <dbReference type="Proteomes" id="UP000187367"/>
    </source>
</evidence>
<dbReference type="Pfam" id="PF14173">
    <property type="entry name" value="ComGG"/>
    <property type="match status" value="1"/>
</dbReference>
<accession>A0A1R1QAV9</accession>
<proteinExistence type="predicted"/>
<feature type="transmembrane region" description="Helical" evidence="1">
    <location>
        <begin position="6"/>
        <end position="32"/>
    </location>
</feature>
<gene>
    <name evidence="2" type="ORF">BW143_19625</name>
</gene>
<evidence type="ECO:0000256" key="1">
    <source>
        <dbReference type="SAM" id="Phobius"/>
    </source>
</evidence>
<keyword evidence="1" id="KW-0472">Membrane</keyword>
<dbReference type="RefSeq" id="WP_076761849.1">
    <property type="nucleotide sequence ID" value="NZ_JARMMK010000008.1"/>
</dbReference>
<dbReference type="Proteomes" id="UP000187367">
    <property type="component" value="Unassembled WGS sequence"/>
</dbReference>
<reference evidence="2 3" key="1">
    <citation type="submission" date="2017-01" db="EMBL/GenBank/DDBJ databases">
        <title>Bacillus phylogenomics.</title>
        <authorList>
            <person name="Dunlap C."/>
        </authorList>
    </citation>
    <scope>NUCLEOTIDE SEQUENCE [LARGE SCALE GENOMIC DNA]</scope>
    <source>
        <strain evidence="2 3">NRRL B-41282</strain>
    </source>
</reference>
<sequence>MNNSKGFIYPAVVFMAAVCMLCAGHSAVSFMIKQGFAKQTKEFYTQQNLLQNGILHSIRHIQEDTEGEVKTAYGVVTYAVSTTADKQMKDVKITVKTTAGAAGAMRSAEFQFYLSEKKITHWKEY</sequence>
<keyword evidence="3" id="KW-1185">Reference proteome</keyword>
<keyword evidence="1" id="KW-0812">Transmembrane</keyword>
<comment type="caution">
    <text evidence="2">The sequence shown here is derived from an EMBL/GenBank/DDBJ whole genome shotgun (WGS) entry which is preliminary data.</text>
</comment>
<protein>
    <submittedName>
        <fullName evidence="2">Chromosome partitioning protein ParA</fullName>
    </submittedName>
</protein>
<keyword evidence="1" id="KW-1133">Transmembrane helix</keyword>
<dbReference type="EMBL" id="MTJL01000044">
    <property type="protein sequence ID" value="OMH99896.1"/>
    <property type="molecule type" value="Genomic_DNA"/>
</dbReference>
<dbReference type="OrthoDB" id="2969153at2"/>
<dbReference type="InterPro" id="IPR020372">
    <property type="entry name" value="Competence_ComGG"/>
</dbReference>
<dbReference type="AlphaFoldDB" id="A0A1R1QAV9"/>
<evidence type="ECO:0000313" key="2">
    <source>
        <dbReference type="EMBL" id="OMH99896.1"/>
    </source>
</evidence>
<accession>A0A1R1RU66</accession>